<feature type="non-terminal residue" evidence="3">
    <location>
        <position position="1"/>
    </location>
</feature>
<evidence type="ECO:0000313" key="4">
    <source>
        <dbReference type="Proteomes" id="UP000789508"/>
    </source>
</evidence>
<dbReference type="OrthoDB" id="9451547at2759"/>
<keyword evidence="2" id="KW-1133">Transmembrane helix</keyword>
<feature type="transmembrane region" description="Helical" evidence="2">
    <location>
        <begin position="330"/>
        <end position="348"/>
    </location>
</feature>
<keyword evidence="2" id="KW-0472">Membrane</keyword>
<keyword evidence="2" id="KW-0812">Transmembrane</keyword>
<evidence type="ECO:0000256" key="2">
    <source>
        <dbReference type="SAM" id="Phobius"/>
    </source>
</evidence>
<organism evidence="3 4">
    <name type="scientific">Ambispora leptoticha</name>
    <dbReference type="NCBI Taxonomy" id="144679"/>
    <lineage>
        <taxon>Eukaryota</taxon>
        <taxon>Fungi</taxon>
        <taxon>Fungi incertae sedis</taxon>
        <taxon>Mucoromycota</taxon>
        <taxon>Glomeromycotina</taxon>
        <taxon>Glomeromycetes</taxon>
        <taxon>Archaeosporales</taxon>
        <taxon>Ambisporaceae</taxon>
        <taxon>Ambispora</taxon>
    </lineage>
</organism>
<gene>
    <name evidence="3" type="ORF">ALEPTO_LOCUS13182</name>
</gene>
<dbReference type="Proteomes" id="UP000789508">
    <property type="component" value="Unassembled WGS sequence"/>
</dbReference>
<comment type="caution">
    <text evidence="3">The sequence shown here is derived from an EMBL/GenBank/DDBJ whole genome shotgun (WGS) entry which is preliminary data.</text>
</comment>
<reference evidence="3" key="1">
    <citation type="submission" date="2021-06" db="EMBL/GenBank/DDBJ databases">
        <authorList>
            <person name="Kallberg Y."/>
            <person name="Tangrot J."/>
            <person name="Rosling A."/>
        </authorList>
    </citation>
    <scope>NUCLEOTIDE SEQUENCE</scope>
    <source>
        <strain evidence="3">FL130A</strain>
    </source>
</reference>
<evidence type="ECO:0000256" key="1">
    <source>
        <dbReference type="SAM" id="Coils"/>
    </source>
</evidence>
<dbReference type="AlphaFoldDB" id="A0A9N9IUY0"/>
<proteinExistence type="predicted"/>
<feature type="coiled-coil region" evidence="1">
    <location>
        <begin position="5"/>
        <end position="127"/>
    </location>
</feature>
<evidence type="ECO:0000313" key="3">
    <source>
        <dbReference type="EMBL" id="CAG8747712.1"/>
    </source>
</evidence>
<dbReference type="EMBL" id="CAJVPS010038795">
    <property type="protein sequence ID" value="CAG8747712.1"/>
    <property type="molecule type" value="Genomic_DNA"/>
</dbReference>
<accession>A0A9N9IUY0</accession>
<protein>
    <submittedName>
        <fullName evidence="3">6716_t:CDS:1</fullName>
    </submittedName>
</protein>
<keyword evidence="4" id="KW-1185">Reference proteome</keyword>
<keyword evidence="1" id="KW-0175">Coiled coil</keyword>
<name>A0A9N9IUY0_9GLOM</name>
<sequence>DFDHLKDLEIANIELQSQLDALLNEKQDTEKSHKAKVRKLEADLAHLQDVCAEASEKIELLEQDNQRLKIKQSTDFWNLRTTQKSTDDNEEVIDRLLHKVKELEESNLTIERTKMDLDKRLQRATRELDTLRPQYEELMQTSKDFADLQKRYEDQEIHISELVMALEEQRNINLGMRSGTNTRPGSFSEHMLRRLSDPAALLNLRGTTPASTSGQSTKVAKRSLLDELENEWYRELALFQRDNRKRGTGNTPPFSPVMSETDLSDFYSRSAAMSEAEDDILSAIEYVSEDEFTFLDTFKEDDEKAMLRREWFFRRWARAVYRFLRAIWRWCRFLVLICAAVVMALYRGPDDVLPDDM</sequence>